<evidence type="ECO:0000256" key="1">
    <source>
        <dbReference type="SAM" id="MobiDB-lite"/>
    </source>
</evidence>
<reference evidence="2 3" key="1">
    <citation type="submission" date="2019-06" db="EMBL/GenBank/DDBJ databases">
        <title>Genome Sequence of the Brown Rot Fungal Pathogen Monilinia fructicola.</title>
        <authorList>
            <person name="De Miccolis Angelini R.M."/>
            <person name="Landi L."/>
            <person name="Abate D."/>
            <person name="Pollastro S."/>
            <person name="Romanazzi G."/>
            <person name="Faretra F."/>
        </authorList>
    </citation>
    <scope>NUCLEOTIDE SEQUENCE [LARGE SCALE GENOMIC DNA]</scope>
    <source>
        <strain evidence="2 3">Mfrc123</strain>
    </source>
</reference>
<sequence length="213" mass="24359">MSSNSGSSHRQAREGTTSSIGRNYDHHSYHSDSSHTQPRRPAVTRREETHHSSREFLSRVHSQGSTSDHQPQESEYFTSDRASYSGSRHSVSYTSENGSTQFEDQSQEITSQSFYFHLEHIPYNGLRLPHYEKYITIEEDPKDEPFTNSPVVQYATKMPATENGIQASSNEQYLLQTYSPTTEIWARQESRDERIRLGLPGGQETTMSSFDLV</sequence>
<proteinExistence type="predicted"/>
<feature type="compositionally biased region" description="Polar residues" evidence="1">
    <location>
        <begin position="60"/>
        <end position="102"/>
    </location>
</feature>
<feature type="region of interest" description="Disordered" evidence="1">
    <location>
        <begin position="1"/>
        <end position="102"/>
    </location>
</feature>
<dbReference type="AlphaFoldDB" id="A0A5M9JSW6"/>
<evidence type="ECO:0000313" key="3">
    <source>
        <dbReference type="Proteomes" id="UP000322873"/>
    </source>
</evidence>
<feature type="compositionally biased region" description="Basic and acidic residues" evidence="1">
    <location>
        <begin position="44"/>
        <end position="58"/>
    </location>
</feature>
<dbReference type="EMBL" id="VICG01000006">
    <property type="protein sequence ID" value="KAA8570936.1"/>
    <property type="molecule type" value="Genomic_DNA"/>
</dbReference>
<dbReference type="VEuPathDB" id="FungiDB:MFRU_011g00280"/>
<accession>A0A5M9JSW6</accession>
<dbReference type="Proteomes" id="UP000322873">
    <property type="component" value="Unassembled WGS sequence"/>
</dbReference>
<keyword evidence="3" id="KW-1185">Reference proteome</keyword>
<evidence type="ECO:0000313" key="2">
    <source>
        <dbReference type="EMBL" id="KAA8570936.1"/>
    </source>
</evidence>
<gene>
    <name evidence="2" type="ORF">EYC84_000316</name>
</gene>
<dbReference type="OrthoDB" id="3498077at2759"/>
<name>A0A5M9JSW6_MONFR</name>
<feature type="compositionally biased region" description="Polar residues" evidence="1">
    <location>
        <begin position="1"/>
        <end position="21"/>
    </location>
</feature>
<protein>
    <submittedName>
        <fullName evidence="2">Uncharacterized protein</fullName>
    </submittedName>
</protein>
<comment type="caution">
    <text evidence="2">The sequence shown here is derived from an EMBL/GenBank/DDBJ whole genome shotgun (WGS) entry which is preliminary data.</text>
</comment>
<organism evidence="2 3">
    <name type="scientific">Monilinia fructicola</name>
    <name type="common">Brown rot fungus</name>
    <name type="synonym">Ciboria fructicola</name>
    <dbReference type="NCBI Taxonomy" id="38448"/>
    <lineage>
        <taxon>Eukaryota</taxon>
        <taxon>Fungi</taxon>
        <taxon>Dikarya</taxon>
        <taxon>Ascomycota</taxon>
        <taxon>Pezizomycotina</taxon>
        <taxon>Leotiomycetes</taxon>
        <taxon>Helotiales</taxon>
        <taxon>Sclerotiniaceae</taxon>
        <taxon>Monilinia</taxon>
    </lineage>
</organism>
<feature type="compositionally biased region" description="Basic and acidic residues" evidence="1">
    <location>
        <begin position="23"/>
        <end position="33"/>
    </location>
</feature>